<evidence type="ECO:0000256" key="1">
    <source>
        <dbReference type="ARBA" id="ARBA00003537"/>
    </source>
</evidence>
<dbReference type="PANTHER" id="PTHR12586:SF1">
    <property type="entry name" value="CDP-DIACYLGLYCEROL--GLYCEROL-3-PHOSPHATE 3-PHOSPHATIDYLTRANSFERASE, MITOCHONDRIAL"/>
    <property type="match status" value="1"/>
</dbReference>
<reference evidence="13 14" key="1">
    <citation type="submission" date="2024-08" db="EMBL/GenBank/DDBJ databases">
        <title>Gnathostoma spinigerum genome.</title>
        <authorList>
            <person name="Gonzalez-Bertolin B."/>
            <person name="Monzon S."/>
            <person name="Zaballos A."/>
            <person name="Jimenez P."/>
            <person name="Dekumyoy P."/>
            <person name="Varona S."/>
            <person name="Cuesta I."/>
            <person name="Sumanam S."/>
            <person name="Adisakwattana P."/>
            <person name="Gasser R.B."/>
            <person name="Hernandez-Gonzalez A."/>
            <person name="Young N.D."/>
            <person name="Perteguer M.J."/>
        </authorList>
    </citation>
    <scope>NUCLEOTIDE SEQUENCE [LARGE SCALE GENOMIC DNA]</scope>
    <source>
        <strain evidence="13">AL3</strain>
        <tissue evidence="13">Liver</tissue>
    </source>
</reference>
<comment type="catalytic activity">
    <reaction evidence="10 11">
        <text>a CDP-1,2-diacyl-sn-glycerol + sn-glycerol 3-phosphate = a 1,2-diacyl-sn-glycero-3-phospho-(1'-sn-glycero-3'-phosphate) + CMP + H(+)</text>
        <dbReference type="Rhea" id="RHEA:12593"/>
        <dbReference type="ChEBI" id="CHEBI:15378"/>
        <dbReference type="ChEBI" id="CHEBI:57597"/>
        <dbReference type="ChEBI" id="CHEBI:58332"/>
        <dbReference type="ChEBI" id="CHEBI:60110"/>
        <dbReference type="ChEBI" id="CHEBI:60377"/>
        <dbReference type="EC" id="2.7.8.5"/>
    </reaction>
</comment>
<keyword evidence="14" id="KW-1185">Reference proteome</keyword>
<evidence type="ECO:0000256" key="11">
    <source>
        <dbReference type="RuleBase" id="RU365024"/>
    </source>
</evidence>
<dbReference type="PIRSF" id="PIRSF000850">
    <property type="entry name" value="Phospholipase_D_PSS"/>
    <property type="match status" value="1"/>
</dbReference>
<dbReference type="EC" id="2.7.8.5" evidence="11"/>
<comment type="pathway">
    <text evidence="2 11">Phospholipid metabolism; phosphatidylglycerol biosynthesis; phosphatidylglycerol from CDP-diacylglycerol: step 1/2.</text>
</comment>
<dbReference type="InterPro" id="IPR016270">
    <property type="entry name" value="PGS1"/>
</dbReference>
<keyword evidence="11" id="KW-0067">ATP-binding</keyword>
<evidence type="ECO:0000256" key="3">
    <source>
        <dbReference type="ARBA" id="ARBA00010682"/>
    </source>
</evidence>
<dbReference type="Gene3D" id="3.30.870.10">
    <property type="entry name" value="Endonuclease Chain A"/>
    <property type="match status" value="2"/>
</dbReference>
<dbReference type="GO" id="GO:0008444">
    <property type="term" value="F:CDP-diacylglycerol-glycerol-3-phosphate 3-phosphatidyltransferase activity"/>
    <property type="evidence" value="ECO:0007669"/>
    <property type="project" value="UniProtKB-EC"/>
</dbReference>
<evidence type="ECO:0000256" key="2">
    <source>
        <dbReference type="ARBA" id="ARBA00005042"/>
    </source>
</evidence>
<comment type="function">
    <text evidence="1 11">Functions in the biosynthesis of the anionic phospholipids phosphatidylglycerol and cardiolipin.</text>
</comment>
<dbReference type="PANTHER" id="PTHR12586">
    <property type="entry name" value="CDP-DIACYLGLYCEROL--SERINE O-PHOSPHATIDYLTRANSFERASE"/>
    <property type="match status" value="1"/>
</dbReference>
<protein>
    <recommendedName>
        <fullName evidence="11">CDP-diacylglycerol--glycerol-3-phosphate 3-phosphatidyltransferase</fullName>
        <ecNumber evidence="11">2.7.8.5</ecNumber>
    </recommendedName>
</protein>
<keyword evidence="11" id="KW-0496">Mitochondrion</keyword>
<dbReference type="CDD" id="cd09135">
    <property type="entry name" value="PLDc_PGS1_euk_1"/>
    <property type="match status" value="1"/>
</dbReference>
<evidence type="ECO:0000256" key="4">
    <source>
        <dbReference type="ARBA" id="ARBA00022516"/>
    </source>
</evidence>
<evidence type="ECO:0000313" key="13">
    <source>
        <dbReference type="EMBL" id="MFH4979297.1"/>
    </source>
</evidence>
<evidence type="ECO:0000256" key="9">
    <source>
        <dbReference type="ARBA" id="ARBA00023264"/>
    </source>
</evidence>
<name>A0ABD6ERW9_9BILA</name>
<feature type="domain" description="PLD phosphodiesterase" evidence="12">
    <location>
        <begin position="133"/>
        <end position="159"/>
    </location>
</feature>
<dbReference type="GO" id="GO:0005524">
    <property type="term" value="F:ATP binding"/>
    <property type="evidence" value="ECO:0007669"/>
    <property type="project" value="UniProtKB-KW"/>
</dbReference>
<evidence type="ECO:0000259" key="12">
    <source>
        <dbReference type="PROSITE" id="PS50035"/>
    </source>
</evidence>
<gene>
    <name evidence="13" type="ORF">AB6A40_006006</name>
</gene>
<organism evidence="13 14">
    <name type="scientific">Gnathostoma spinigerum</name>
    <dbReference type="NCBI Taxonomy" id="75299"/>
    <lineage>
        <taxon>Eukaryota</taxon>
        <taxon>Metazoa</taxon>
        <taxon>Ecdysozoa</taxon>
        <taxon>Nematoda</taxon>
        <taxon>Chromadorea</taxon>
        <taxon>Rhabditida</taxon>
        <taxon>Spirurina</taxon>
        <taxon>Gnathostomatomorpha</taxon>
        <taxon>Gnathostomatoidea</taxon>
        <taxon>Gnathostomatidae</taxon>
        <taxon>Gnathostoma</taxon>
    </lineage>
</organism>
<dbReference type="EMBL" id="JBGFUD010004031">
    <property type="protein sequence ID" value="MFH4979297.1"/>
    <property type="molecule type" value="Genomic_DNA"/>
</dbReference>
<dbReference type="SUPFAM" id="SSF56024">
    <property type="entry name" value="Phospholipase D/nuclease"/>
    <property type="match status" value="2"/>
</dbReference>
<keyword evidence="11" id="KW-0547">Nucleotide-binding</keyword>
<keyword evidence="9 11" id="KW-1208">Phospholipid metabolism</keyword>
<dbReference type="GO" id="GO:0008654">
    <property type="term" value="P:phospholipid biosynthetic process"/>
    <property type="evidence" value="ECO:0007669"/>
    <property type="project" value="UniProtKB-KW"/>
</dbReference>
<dbReference type="SMART" id="SM00155">
    <property type="entry name" value="PLDc"/>
    <property type="match status" value="2"/>
</dbReference>
<accession>A0ABD6ERW9</accession>
<dbReference type="PROSITE" id="PS50035">
    <property type="entry name" value="PLD"/>
    <property type="match status" value="2"/>
</dbReference>
<keyword evidence="4 11" id="KW-0444">Lipid biosynthesis</keyword>
<dbReference type="Pfam" id="PF00614">
    <property type="entry name" value="PLDc"/>
    <property type="match status" value="1"/>
</dbReference>
<keyword evidence="6" id="KW-0677">Repeat</keyword>
<sequence>MTSVIRQFAQQNNGIQIDANSVSVIEGPQEFYQTLLTCIRGSSKRITLSTLYIGDGELEKHLIDEIHIRQKACGQLRVNILLDYLRGTRGLTSGTSSVTVLQKLLPSSSVHLYHTPNLRGVLKQLLPERVNEIVGLQHLKLYIFDDDVIISGANLSDSYFTNRQDRYIIIKNTPELAEFCCSLIDAVSSCSFLLKSDNTLETDPRCSIHPFKGNLHEYKELVHQRVKSVLSRLNVNEQKCFVNKHGDTVVYPLVQMGLFDVNMEYDFLKELFASQEHCLSITLTSGYFNFTEEYGKLITHSGNYPMNIIYASPQANGFHKGSGFSRYIPSIYVVISEFFYRSTRSGVRLFEYERPGWTYHAKGLWIDSNASSLFASLVGSSNYGYRSVHRDLEMSMLLVTSNEKLKKELRLEHARLKEWTFPVQFATFLRPDHRVPLWIKLVSKYIRNFF</sequence>
<dbReference type="AlphaFoldDB" id="A0ABD6ERW9"/>
<keyword evidence="8 11" id="KW-0594">Phospholipid biosynthesis</keyword>
<evidence type="ECO:0000256" key="10">
    <source>
        <dbReference type="ARBA" id="ARBA00048586"/>
    </source>
</evidence>
<evidence type="ECO:0000256" key="6">
    <source>
        <dbReference type="ARBA" id="ARBA00022737"/>
    </source>
</evidence>
<dbReference type="InterPro" id="IPR001736">
    <property type="entry name" value="PLipase_D/transphosphatidylase"/>
</dbReference>
<dbReference type="CDD" id="cd09137">
    <property type="entry name" value="PLDc_PGS1_euk_2"/>
    <property type="match status" value="1"/>
</dbReference>
<dbReference type="GO" id="GO:0005739">
    <property type="term" value="C:mitochondrion"/>
    <property type="evidence" value="ECO:0007669"/>
    <property type="project" value="UniProtKB-SubCell"/>
</dbReference>
<evidence type="ECO:0000256" key="8">
    <source>
        <dbReference type="ARBA" id="ARBA00023209"/>
    </source>
</evidence>
<evidence type="ECO:0000313" key="14">
    <source>
        <dbReference type="Proteomes" id="UP001608902"/>
    </source>
</evidence>
<comment type="caution">
    <text evidence="13">The sequence shown here is derived from an EMBL/GenBank/DDBJ whole genome shotgun (WGS) entry which is preliminary data.</text>
</comment>
<keyword evidence="7 11" id="KW-0443">Lipid metabolism</keyword>
<proteinExistence type="inferred from homology"/>
<evidence type="ECO:0000256" key="5">
    <source>
        <dbReference type="ARBA" id="ARBA00022679"/>
    </source>
</evidence>
<feature type="domain" description="PLD phosphodiesterase" evidence="12">
    <location>
        <begin position="355"/>
        <end position="387"/>
    </location>
</feature>
<evidence type="ECO:0000256" key="7">
    <source>
        <dbReference type="ARBA" id="ARBA00023098"/>
    </source>
</evidence>
<keyword evidence="5 11" id="KW-0808">Transferase</keyword>
<comment type="similarity">
    <text evidence="3 11">Belongs to the CDP-alcohol phosphatidyltransferase class-II family.</text>
</comment>
<comment type="subcellular location">
    <subcellularLocation>
        <location evidence="11">Mitochondrion</location>
    </subcellularLocation>
</comment>
<dbReference type="Proteomes" id="UP001608902">
    <property type="component" value="Unassembled WGS sequence"/>
</dbReference>